<dbReference type="PROSITE" id="PS50198">
    <property type="entry name" value="PPIC_PPIASE_2"/>
    <property type="match status" value="1"/>
</dbReference>
<keyword evidence="15" id="KW-1185">Reference proteome</keyword>
<comment type="subcellular location">
    <subcellularLocation>
        <location evidence="1">Cell inner membrane</location>
        <topology evidence="1">Single-pass type II membrane protein</topology>
        <orientation evidence="1">Periplasmic side</orientation>
    </subcellularLocation>
</comment>
<keyword evidence="6" id="KW-0472">Membrane</keyword>
<sequence length="629" mass="70755">MFDFVHGNRRFVQIVLLLIILTFAFWGVDSYNKSSHSEALATVNGEKINQAEFDQAARQQQDRMRKMMGSNYDQAMFDKPEIKRSILESLVSQRLLMSQARSIGLTVSEKYLAQSIAGIEVFQKDGKFDKQLYESVLRREKMSPLTFEASVARELYMRQLIDAYMRNGYASSITANNLIRLNEQQRVVAVAKISFESYLKRAKVDEAAVQSYYDMNLKEFQTDEQVRVEYVTFSADALQSQVTVDDDEIKKYYEEHQNEFGSPEQRQAAHILIATAAQASDADKLAAKAKAEQVLQQVKQSPDKFAELAKQHSQDPGSAASGGGLGQFGPGMMVKPFEEAVFKLKIGEISGLVQTDFGFHIIKLLAVNPAKTSSLIEVKSAIAQRLKLQKANDKFAELAEKFSNIVYEQSDTLKPAAELVKMPLQQSGWLNKKQVGALPWTDKALQAVFAEDVTKKKRNSAAIEIAPNTLFAARLLEYKPVSTRSLREVSEGIRQKLLRKQALEFAVKEGQLVLAQLQRGEKVNVEWTVPTTITREQHAELDNSLARQVFQANVAILPAYVGIENAQNGYELVRIDAIKEVTSINETKHAGYMQQLRQITSDEMFQAYLADAKKHADITMKSFSADENK</sequence>
<dbReference type="RefSeq" id="WP_239797392.1">
    <property type="nucleotide sequence ID" value="NZ_OU912926.1"/>
</dbReference>
<dbReference type="PROSITE" id="PS01096">
    <property type="entry name" value="PPIC_PPIASE_1"/>
    <property type="match status" value="1"/>
</dbReference>
<evidence type="ECO:0000256" key="6">
    <source>
        <dbReference type="ARBA" id="ARBA00023136"/>
    </source>
</evidence>
<evidence type="ECO:0000256" key="5">
    <source>
        <dbReference type="ARBA" id="ARBA00022989"/>
    </source>
</evidence>
<keyword evidence="2" id="KW-1003">Cell membrane</keyword>
<dbReference type="PANTHER" id="PTHR47529:SF1">
    <property type="entry name" value="PERIPLASMIC CHAPERONE PPID"/>
    <property type="match status" value="1"/>
</dbReference>
<evidence type="ECO:0000256" key="2">
    <source>
        <dbReference type="ARBA" id="ARBA00022475"/>
    </source>
</evidence>
<protein>
    <recommendedName>
        <fullName evidence="10">Periplasmic chaperone PpiD</fullName>
    </recommendedName>
    <alternativeName>
        <fullName evidence="11">Periplasmic folding chaperone</fullName>
    </alternativeName>
</protein>
<dbReference type="PANTHER" id="PTHR47529">
    <property type="entry name" value="PEPTIDYL-PROLYL CIS-TRANS ISOMERASE D"/>
    <property type="match status" value="1"/>
</dbReference>
<gene>
    <name evidence="14" type="ORF">NTG6680_2388</name>
</gene>
<comment type="similarity">
    <text evidence="9">Belongs to the PpiD chaperone family.</text>
</comment>
<dbReference type="SUPFAM" id="SSF109998">
    <property type="entry name" value="Triger factor/SurA peptide-binding domain-like"/>
    <property type="match status" value="1"/>
</dbReference>
<reference evidence="14 15" key="1">
    <citation type="submission" date="2021-10" db="EMBL/GenBank/DDBJ databases">
        <authorList>
            <person name="Koch H."/>
        </authorList>
    </citation>
    <scope>NUCLEOTIDE SEQUENCE [LARGE SCALE GENOMIC DNA]</scope>
    <source>
        <strain evidence="14">6680</strain>
    </source>
</reference>
<keyword evidence="7" id="KW-0143">Chaperone</keyword>
<name>A0ABM8Z183_9PROT</name>
<accession>A0ABM8Z183</accession>
<dbReference type="EMBL" id="OU912926">
    <property type="protein sequence ID" value="CAG9933637.1"/>
    <property type="molecule type" value="Genomic_DNA"/>
</dbReference>
<evidence type="ECO:0000259" key="13">
    <source>
        <dbReference type="PROSITE" id="PS50198"/>
    </source>
</evidence>
<dbReference type="Pfam" id="PF13624">
    <property type="entry name" value="SurA_N_3"/>
    <property type="match status" value="1"/>
</dbReference>
<dbReference type="InterPro" id="IPR027304">
    <property type="entry name" value="Trigger_fact/SurA_dom_sf"/>
</dbReference>
<keyword evidence="4" id="KW-0812">Transmembrane</keyword>
<dbReference type="Gene3D" id="1.10.4030.10">
    <property type="entry name" value="Porin chaperone SurA, peptide-binding domain"/>
    <property type="match status" value="1"/>
</dbReference>
<dbReference type="GO" id="GO:0003755">
    <property type="term" value="F:peptidyl-prolyl cis-trans isomerase activity"/>
    <property type="evidence" value="ECO:0007669"/>
    <property type="project" value="UniProtKB-EC"/>
</dbReference>
<dbReference type="Proteomes" id="UP000839052">
    <property type="component" value="Chromosome"/>
</dbReference>
<dbReference type="Pfam" id="PF13616">
    <property type="entry name" value="Rotamase_3"/>
    <property type="match status" value="1"/>
</dbReference>
<organism evidence="14 15">
    <name type="scientific">Candidatus Nitrotoga arctica</name>
    <dbReference type="NCBI Taxonomy" id="453162"/>
    <lineage>
        <taxon>Bacteria</taxon>
        <taxon>Pseudomonadati</taxon>
        <taxon>Pseudomonadota</taxon>
        <taxon>Betaproteobacteria</taxon>
        <taxon>Nitrosomonadales</taxon>
        <taxon>Gallionellaceae</taxon>
        <taxon>Candidatus Nitrotoga</taxon>
    </lineage>
</organism>
<keyword evidence="12" id="KW-0697">Rotamase</keyword>
<evidence type="ECO:0000256" key="12">
    <source>
        <dbReference type="PROSITE-ProRule" id="PRU00278"/>
    </source>
</evidence>
<dbReference type="InterPro" id="IPR046357">
    <property type="entry name" value="PPIase_dom_sf"/>
</dbReference>
<dbReference type="Gene3D" id="3.10.50.40">
    <property type="match status" value="1"/>
</dbReference>
<evidence type="ECO:0000313" key="14">
    <source>
        <dbReference type="EMBL" id="CAG9933637.1"/>
    </source>
</evidence>
<evidence type="ECO:0000256" key="8">
    <source>
        <dbReference type="ARBA" id="ARBA00023235"/>
    </source>
</evidence>
<keyword evidence="3" id="KW-0997">Cell inner membrane</keyword>
<dbReference type="InterPro" id="IPR023058">
    <property type="entry name" value="PPIase_PpiC_CS"/>
</dbReference>
<keyword evidence="5" id="KW-1133">Transmembrane helix</keyword>
<proteinExistence type="inferred from homology"/>
<dbReference type="InterPro" id="IPR000297">
    <property type="entry name" value="PPIase_PpiC"/>
</dbReference>
<evidence type="ECO:0000256" key="7">
    <source>
        <dbReference type="ARBA" id="ARBA00023186"/>
    </source>
</evidence>
<dbReference type="SUPFAM" id="SSF54534">
    <property type="entry name" value="FKBP-like"/>
    <property type="match status" value="1"/>
</dbReference>
<evidence type="ECO:0000313" key="15">
    <source>
        <dbReference type="Proteomes" id="UP000839052"/>
    </source>
</evidence>
<dbReference type="InterPro" id="IPR052029">
    <property type="entry name" value="PpiD_chaperone"/>
</dbReference>
<evidence type="ECO:0000256" key="1">
    <source>
        <dbReference type="ARBA" id="ARBA00004382"/>
    </source>
</evidence>
<evidence type="ECO:0000256" key="10">
    <source>
        <dbReference type="ARBA" id="ARBA00040743"/>
    </source>
</evidence>
<evidence type="ECO:0000256" key="3">
    <source>
        <dbReference type="ARBA" id="ARBA00022519"/>
    </source>
</evidence>
<evidence type="ECO:0000256" key="9">
    <source>
        <dbReference type="ARBA" id="ARBA00038408"/>
    </source>
</evidence>
<evidence type="ECO:0000256" key="11">
    <source>
        <dbReference type="ARBA" id="ARBA00042775"/>
    </source>
</evidence>
<keyword evidence="8 12" id="KW-0413">Isomerase</keyword>
<feature type="domain" description="PpiC" evidence="13">
    <location>
        <begin position="263"/>
        <end position="366"/>
    </location>
</feature>
<evidence type="ECO:0000256" key="4">
    <source>
        <dbReference type="ARBA" id="ARBA00022692"/>
    </source>
</evidence>